<feature type="domain" description="UspA" evidence="4">
    <location>
        <begin position="9"/>
        <end position="137"/>
    </location>
</feature>
<comment type="caution">
    <text evidence="5">The sequence shown here is derived from an EMBL/GenBank/DDBJ whole genome shotgun (WGS) entry which is preliminary data.</text>
</comment>
<evidence type="ECO:0000256" key="3">
    <source>
        <dbReference type="ARBA" id="ARBA00022840"/>
    </source>
</evidence>
<dbReference type="RefSeq" id="WP_237818196.1">
    <property type="nucleotide sequence ID" value="NZ_JAKLTQ010000002.1"/>
</dbReference>
<protein>
    <submittedName>
        <fullName evidence="5">Universal stress protein</fullName>
    </submittedName>
</protein>
<organism evidence="5 6">
    <name type="scientific">Arthrobacter hankyongi</name>
    <dbReference type="NCBI Taxonomy" id="2904801"/>
    <lineage>
        <taxon>Bacteria</taxon>
        <taxon>Bacillati</taxon>
        <taxon>Actinomycetota</taxon>
        <taxon>Actinomycetes</taxon>
        <taxon>Micrococcales</taxon>
        <taxon>Micrococcaceae</taxon>
        <taxon>Arthrobacter</taxon>
    </lineage>
</organism>
<dbReference type="PANTHER" id="PTHR46268">
    <property type="entry name" value="STRESS RESPONSE PROTEIN NHAX"/>
    <property type="match status" value="1"/>
</dbReference>
<keyword evidence="2" id="KW-0547">Nucleotide-binding</keyword>
<accession>A0ABS9L384</accession>
<dbReference type="InterPro" id="IPR006015">
    <property type="entry name" value="Universal_stress_UspA"/>
</dbReference>
<comment type="similarity">
    <text evidence="1">Belongs to the universal stress protein A family.</text>
</comment>
<evidence type="ECO:0000313" key="5">
    <source>
        <dbReference type="EMBL" id="MCG2621088.1"/>
    </source>
</evidence>
<dbReference type="PANTHER" id="PTHR46268:SF27">
    <property type="entry name" value="UNIVERSAL STRESS PROTEIN RV2623"/>
    <property type="match status" value="1"/>
</dbReference>
<dbReference type="EMBL" id="JAKLTQ010000002">
    <property type="protein sequence ID" value="MCG2621088.1"/>
    <property type="molecule type" value="Genomic_DNA"/>
</dbReference>
<sequence>MRYIVGYIANERGRDAVALASTLAAHTGGELDLTMVLPQAQPPAARVPSEPGYDELLAEQAEEWLKEGLALVGGQLPAEASVRYAESFAEGLIQEAEEEQARMIVIGAGRHGLLGRYSIGSVASALLHSSPVPVALAPRGYQAHPGLGRVTCAVGTRAGADNLLETAVDAAARQRIPLRLISLVAVGAKGAAASETSTEQARTHARTVLEEAAARLPAEHEVTVEVAHGDSIEDAVEELQWHEDELLVIGSSRLAQHNRLFLGSTANKILRSLPVPMVVVPRNYSPSGGDGAARKNG</sequence>
<name>A0ABS9L384_9MICC</name>
<proteinExistence type="inferred from homology"/>
<evidence type="ECO:0000313" key="6">
    <source>
        <dbReference type="Proteomes" id="UP001165368"/>
    </source>
</evidence>
<dbReference type="PRINTS" id="PR01438">
    <property type="entry name" value="UNVRSLSTRESS"/>
</dbReference>
<dbReference type="Pfam" id="PF00582">
    <property type="entry name" value="Usp"/>
    <property type="match status" value="2"/>
</dbReference>
<dbReference type="Proteomes" id="UP001165368">
    <property type="component" value="Unassembled WGS sequence"/>
</dbReference>
<dbReference type="CDD" id="cd00293">
    <property type="entry name" value="USP-like"/>
    <property type="match status" value="2"/>
</dbReference>
<feature type="domain" description="UspA" evidence="4">
    <location>
        <begin position="149"/>
        <end position="281"/>
    </location>
</feature>
<keyword evidence="6" id="KW-1185">Reference proteome</keyword>
<evidence type="ECO:0000256" key="1">
    <source>
        <dbReference type="ARBA" id="ARBA00008791"/>
    </source>
</evidence>
<keyword evidence="3" id="KW-0067">ATP-binding</keyword>
<reference evidence="5" key="1">
    <citation type="submission" date="2022-01" db="EMBL/GenBank/DDBJ databases">
        <authorList>
            <person name="Jo J.-H."/>
            <person name="Im W.-T."/>
        </authorList>
    </citation>
    <scope>NUCLEOTIDE SEQUENCE</scope>
    <source>
        <strain evidence="5">I2-34</strain>
    </source>
</reference>
<gene>
    <name evidence="5" type="ORF">LVY72_04065</name>
</gene>
<evidence type="ECO:0000256" key="2">
    <source>
        <dbReference type="ARBA" id="ARBA00022741"/>
    </source>
</evidence>
<dbReference type="Gene3D" id="3.40.50.12370">
    <property type="match status" value="1"/>
</dbReference>
<evidence type="ECO:0000259" key="4">
    <source>
        <dbReference type="Pfam" id="PF00582"/>
    </source>
</evidence>
<dbReference type="InterPro" id="IPR006016">
    <property type="entry name" value="UspA"/>
</dbReference>
<dbReference type="SUPFAM" id="SSF52402">
    <property type="entry name" value="Adenine nucleotide alpha hydrolases-like"/>
    <property type="match status" value="2"/>
</dbReference>